<dbReference type="NCBIfam" id="TIGR02780">
    <property type="entry name" value="TrbJ_Ti"/>
    <property type="match status" value="1"/>
</dbReference>
<protein>
    <submittedName>
        <fullName evidence="2">P-type conjugative transfer protein TrbJ</fullName>
    </submittedName>
</protein>
<dbReference type="SUPFAM" id="SSF101082">
    <property type="entry name" value="Typo IV secretion system protein TraC"/>
    <property type="match status" value="1"/>
</dbReference>
<sequence>MKNILKKLKFISVITILFITNFVVLIVPAKALLPVTCTNCATIFTQMMEYAEAANTAFNTAKQLQTQIQQYKDMVQQGIKLDPLDIEGMWNSLELLNKAYEDGKSLAYNMKDLNSKFKKLYPGYENYLKNVGKINPTEDYRRWAETGFSNARIAIQAAGINTSSFDDENKLMRRLINRSANAKGRMQAIQAGNEIATQQVKQMQMLRELMANNITLQANYTANEVERRAKNEADVEKFFETKIPSTDRGHEF</sequence>
<keyword evidence="1" id="KW-1133">Transmembrane helix</keyword>
<comment type="caution">
    <text evidence="2">The sequence shown here is derived from an EMBL/GenBank/DDBJ whole genome shotgun (WGS) entry which is preliminary data.</text>
</comment>
<dbReference type="RefSeq" id="WP_345116828.1">
    <property type="nucleotide sequence ID" value="NZ_BAABIZ010000019.1"/>
</dbReference>
<keyword evidence="1" id="KW-0812">Transmembrane</keyword>
<evidence type="ECO:0000256" key="1">
    <source>
        <dbReference type="SAM" id="Phobius"/>
    </source>
</evidence>
<reference evidence="3" key="1">
    <citation type="journal article" date="2019" name="Int. J. Syst. Evol. Microbiol.">
        <title>The Global Catalogue of Microorganisms (GCM) 10K type strain sequencing project: providing services to taxonomists for standard genome sequencing and annotation.</title>
        <authorList>
            <consortium name="The Broad Institute Genomics Platform"/>
            <consortium name="The Broad Institute Genome Sequencing Center for Infectious Disease"/>
            <person name="Wu L."/>
            <person name="Ma J."/>
        </authorList>
    </citation>
    <scope>NUCLEOTIDE SEQUENCE [LARGE SCALE GENOMIC DNA]</scope>
    <source>
        <strain evidence="3">JCM 17712</strain>
    </source>
</reference>
<dbReference type="Proteomes" id="UP001500864">
    <property type="component" value="Unassembled WGS sequence"/>
</dbReference>
<keyword evidence="3" id="KW-1185">Reference proteome</keyword>
<keyword evidence="1" id="KW-0472">Membrane</keyword>
<gene>
    <name evidence="2" type="primary">trbJ</name>
    <name evidence="2" type="ORF">GCM10023261_13290</name>
</gene>
<evidence type="ECO:0000313" key="3">
    <source>
        <dbReference type="Proteomes" id="UP001500864"/>
    </source>
</evidence>
<evidence type="ECO:0000313" key="2">
    <source>
        <dbReference type="EMBL" id="GAA5109964.1"/>
    </source>
</evidence>
<dbReference type="InterPro" id="IPR014147">
    <property type="entry name" value="T4SS_TrbJ"/>
</dbReference>
<name>A0ABP9N5U9_9HYPH</name>
<feature type="transmembrane region" description="Helical" evidence="1">
    <location>
        <begin position="12"/>
        <end position="33"/>
    </location>
</feature>
<accession>A0ABP9N5U9</accession>
<dbReference type="EMBL" id="BAABIZ010000019">
    <property type="protein sequence ID" value="GAA5109964.1"/>
    <property type="molecule type" value="Genomic_DNA"/>
</dbReference>
<organism evidence="2 3">
    <name type="scientific">Bartonella jaculi</name>
    <dbReference type="NCBI Taxonomy" id="686226"/>
    <lineage>
        <taxon>Bacteria</taxon>
        <taxon>Pseudomonadati</taxon>
        <taxon>Pseudomonadota</taxon>
        <taxon>Alphaproteobacteria</taxon>
        <taxon>Hyphomicrobiales</taxon>
        <taxon>Bartonellaceae</taxon>
        <taxon>Bartonella</taxon>
    </lineage>
</organism>
<proteinExistence type="predicted"/>